<evidence type="ECO:0000313" key="2">
    <source>
        <dbReference type="EMBL" id="CAB4294353.1"/>
    </source>
</evidence>
<evidence type="ECO:0000313" key="1">
    <source>
        <dbReference type="EMBL" id="CAB4263739.1"/>
    </source>
</evidence>
<reference evidence="4" key="1">
    <citation type="journal article" date="2020" name="Genome Biol.">
        <title>Gamete binning: chromosome-level and haplotype-resolved genome assembly enabled by high-throughput single-cell sequencing of gamete genomes.</title>
        <authorList>
            <person name="Campoy J.A."/>
            <person name="Sun H."/>
            <person name="Goel M."/>
            <person name="Jiao W.-B."/>
            <person name="Folz-Donahue K."/>
            <person name="Wang N."/>
            <person name="Rubio M."/>
            <person name="Liu C."/>
            <person name="Kukat C."/>
            <person name="Ruiz D."/>
            <person name="Huettel B."/>
            <person name="Schneeberger K."/>
        </authorList>
    </citation>
    <scope>NUCLEOTIDE SEQUENCE [LARGE SCALE GENOMIC DNA]</scope>
    <source>
        <strain evidence="4">cv. Rojo Pasion</strain>
    </source>
</reference>
<accession>A0A6J5W1N4</accession>
<reference evidence="2 3" key="2">
    <citation type="submission" date="2020-05" db="EMBL/GenBank/DDBJ databases">
        <authorList>
            <person name="Campoy J."/>
            <person name="Schneeberger K."/>
            <person name="Spophaly S."/>
        </authorList>
    </citation>
    <scope>NUCLEOTIDE SEQUENCE [LARGE SCALE GENOMIC DNA]</scope>
    <source>
        <strain evidence="2">PruArmRojPasFocal</strain>
    </source>
</reference>
<dbReference type="EMBL" id="CAEKDK010000001">
    <property type="protein sequence ID" value="CAB4263739.1"/>
    <property type="molecule type" value="Genomic_DNA"/>
</dbReference>
<dbReference type="Proteomes" id="UP000507222">
    <property type="component" value="Unassembled WGS sequence"/>
</dbReference>
<name>A0A6J5W1N4_PRUAR</name>
<protein>
    <recommendedName>
        <fullName evidence="5">DUF4283 domain-containing protein</fullName>
    </recommendedName>
</protein>
<dbReference type="EMBL" id="CAEKKB010000001">
    <property type="protein sequence ID" value="CAB4294353.1"/>
    <property type="molecule type" value="Genomic_DNA"/>
</dbReference>
<dbReference type="Proteomes" id="UP000507245">
    <property type="component" value="Unassembled WGS sequence"/>
</dbReference>
<sequence length="97" mass="10977">MDDGYPYKDEMVISFEDNLDLEKCFENKIVLVELLIIDNKPPQSVIKEDLRATWNTIRVVKVIKGKENIYSIFIAEEGVAQQLSMGALGSSKSTHSQ</sequence>
<evidence type="ECO:0000313" key="4">
    <source>
        <dbReference type="Proteomes" id="UP000507245"/>
    </source>
</evidence>
<dbReference type="OrthoDB" id="10547823at2759"/>
<proteinExistence type="predicted"/>
<evidence type="ECO:0000313" key="3">
    <source>
        <dbReference type="Proteomes" id="UP000507222"/>
    </source>
</evidence>
<dbReference type="AlphaFoldDB" id="A0A6J5W1N4"/>
<evidence type="ECO:0008006" key="5">
    <source>
        <dbReference type="Google" id="ProtNLM"/>
    </source>
</evidence>
<organism evidence="2 4">
    <name type="scientific">Prunus armeniaca</name>
    <name type="common">Apricot</name>
    <name type="synonym">Armeniaca vulgaris</name>
    <dbReference type="NCBI Taxonomy" id="36596"/>
    <lineage>
        <taxon>Eukaryota</taxon>
        <taxon>Viridiplantae</taxon>
        <taxon>Streptophyta</taxon>
        <taxon>Embryophyta</taxon>
        <taxon>Tracheophyta</taxon>
        <taxon>Spermatophyta</taxon>
        <taxon>Magnoliopsida</taxon>
        <taxon>eudicotyledons</taxon>
        <taxon>Gunneridae</taxon>
        <taxon>Pentapetalae</taxon>
        <taxon>rosids</taxon>
        <taxon>fabids</taxon>
        <taxon>Rosales</taxon>
        <taxon>Rosaceae</taxon>
        <taxon>Amygdaloideae</taxon>
        <taxon>Amygdaleae</taxon>
        <taxon>Prunus</taxon>
    </lineage>
</organism>
<keyword evidence="4" id="KW-1185">Reference proteome</keyword>
<gene>
    <name evidence="1" type="ORF">CURHAP_LOCUS4613</name>
    <name evidence="2" type="ORF">ORAREDHAP_LOCUS4692</name>
</gene>